<proteinExistence type="predicted"/>
<organism evidence="1 2">
    <name type="scientific">Moniliophthora roreri</name>
    <name type="common">Frosty pod rot fungus</name>
    <name type="synonym">Monilia roreri</name>
    <dbReference type="NCBI Taxonomy" id="221103"/>
    <lineage>
        <taxon>Eukaryota</taxon>
        <taxon>Fungi</taxon>
        <taxon>Dikarya</taxon>
        <taxon>Basidiomycota</taxon>
        <taxon>Agaricomycotina</taxon>
        <taxon>Agaricomycetes</taxon>
        <taxon>Agaricomycetidae</taxon>
        <taxon>Agaricales</taxon>
        <taxon>Marasmiineae</taxon>
        <taxon>Marasmiaceae</taxon>
        <taxon>Moniliophthora</taxon>
    </lineage>
</organism>
<accession>A0A0W0G4W2</accession>
<evidence type="ECO:0000313" key="1">
    <source>
        <dbReference type="EMBL" id="KTB43413.1"/>
    </source>
</evidence>
<dbReference type="Proteomes" id="UP000054988">
    <property type="component" value="Unassembled WGS sequence"/>
</dbReference>
<sequence length="188" mass="21228">MAPIALDAYLHGPLRIVDALDAGLVKTVLEGMQFDARTKADGEGGNSPPLSDTFARILELVSLYMVYPFVRRRFTRSIVSIEESGLEDKLFHGTGKEYGSKFQTLWVKCKESAKTFGDSSDSATEFWSMCANVACPRKQLDWPIGRLAYKRSSSCWQRIYCSLRVQRKSGKKHREKYLILTEAMKGES</sequence>
<gene>
    <name evidence="1" type="ORF">WG66_4035</name>
</gene>
<reference evidence="1 2" key="1">
    <citation type="submission" date="2015-12" db="EMBL/GenBank/DDBJ databases">
        <title>Draft genome sequence of Moniliophthora roreri, the causal agent of frosty pod rot of cacao.</title>
        <authorList>
            <person name="Aime M.C."/>
            <person name="Diaz-Valderrama J.R."/>
            <person name="Kijpornyongpan T."/>
            <person name="Phillips-Mora W."/>
        </authorList>
    </citation>
    <scope>NUCLEOTIDE SEQUENCE [LARGE SCALE GENOMIC DNA]</scope>
    <source>
        <strain evidence="1 2">MCA 2952</strain>
    </source>
</reference>
<protein>
    <submittedName>
        <fullName evidence="1">Uncharacterized protein</fullName>
    </submittedName>
</protein>
<name>A0A0W0G4W2_MONRR</name>
<evidence type="ECO:0000313" key="2">
    <source>
        <dbReference type="Proteomes" id="UP000054988"/>
    </source>
</evidence>
<dbReference type="AlphaFoldDB" id="A0A0W0G4W2"/>
<comment type="caution">
    <text evidence="1">The sequence shown here is derived from an EMBL/GenBank/DDBJ whole genome shotgun (WGS) entry which is preliminary data.</text>
</comment>
<dbReference type="EMBL" id="LATX01001174">
    <property type="protein sequence ID" value="KTB43413.1"/>
    <property type="molecule type" value="Genomic_DNA"/>
</dbReference>